<feature type="transmembrane region" description="Helical" evidence="8">
    <location>
        <begin position="135"/>
        <end position="155"/>
    </location>
</feature>
<dbReference type="Gene3D" id="1.10.3470.10">
    <property type="entry name" value="ABC transporter involved in vitamin B12 uptake, BtuC"/>
    <property type="match status" value="1"/>
</dbReference>
<dbReference type="InterPro" id="IPR000522">
    <property type="entry name" value="ABC_transptr_permease_BtuC"/>
</dbReference>
<dbReference type="EMBL" id="FNVR01000002">
    <property type="protein sequence ID" value="SEF53626.1"/>
    <property type="molecule type" value="Genomic_DNA"/>
</dbReference>
<gene>
    <name evidence="9" type="ORF">SAMN03080598_00499</name>
</gene>
<evidence type="ECO:0000256" key="6">
    <source>
        <dbReference type="ARBA" id="ARBA00022989"/>
    </source>
</evidence>
<feature type="transmembrane region" description="Helical" evidence="8">
    <location>
        <begin position="104"/>
        <end position="123"/>
    </location>
</feature>
<dbReference type="Proteomes" id="UP000236736">
    <property type="component" value="Unassembled WGS sequence"/>
</dbReference>
<dbReference type="InterPro" id="IPR037294">
    <property type="entry name" value="ABC_BtuC-like"/>
</dbReference>
<accession>A0A1H5SSQ5</accession>
<feature type="transmembrane region" description="Helical" evidence="8">
    <location>
        <begin position="15"/>
        <end position="39"/>
    </location>
</feature>
<keyword evidence="6 8" id="KW-1133">Transmembrane helix</keyword>
<dbReference type="OrthoDB" id="9811721at2"/>
<feature type="transmembrane region" description="Helical" evidence="8">
    <location>
        <begin position="328"/>
        <end position="345"/>
    </location>
</feature>
<dbReference type="GO" id="GO:0022857">
    <property type="term" value="F:transmembrane transporter activity"/>
    <property type="evidence" value="ECO:0007669"/>
    <property type="project" value="InterPro"/>
</dbReference>
<feature type="transmembrane region" description="Helical" evidence="8">
    <location>
        <begin position="167"/>
        <end position="189"/>
    </location>
</feature>
<evidence type="ECO:0000256" key="5">
    <source>
        <dbReference type="ARBA" id="ARBA00022692"/>
    </source>
</evidence>
<evidence type="ECO:0000313" key="9">
    <source>
        <dbReference type="EMBL" id="SEF53626.1"/>
    </source>
</evidence>
<feature type="transmembrane region" description="Helical" evidence="8">
    <location>
        <begin position="297"/>
        <end position="316"/>
    </location>
</feature>
<feature type="transmembrane region" description="Helical" evidence="8">
    <location>
        <begin position="258"/>
        <end position="291"/>
    </location>
</feature>
<evidence type="ECO:0000256" key="8">
    <source>
        <dbReference type="SAM" id="Phobius"/>
    </source>
</evidence>
<evidence type="ECO:0000256" key="3">
    <source>
        <dbReference type="ARBA" id="ARBA00022448"/>
    </source>
</evidence>
<keyword evidence="3" id="KW-0813">Transport</keyword>
<dbReference type="Pfam" id="PF01032">
    <property type="entry name" value="FecCD"/>
    <property type="match status" value="1"/>
</dbReference>
<evidence type="ECO:0000256" key="2">
    <source>
        <dbReference type="ARBA" id="ARBA00007935"/>
    </source>
</evidence>
<reference evidence="10" key="1">
    <citation type="submission" date="2016-10" db="EMBL/GenBank/DDBJ databases">
        <authorList>
            <person name="Varghese N."/>
            <person name="Submissions S."/>
        </authorList>
    </citation>
    <scope>NUCLEOTIDE SEQUENCE [LARGE SCALE GENOMIC DNA]</scope>
    <source>
        <strain evidence="10">DSM 17298</strain>
    </source>
</reference>
<feature type="transmembrane region" description="Helical" evidence="8">
    <location>
        <begin position="209"/>
        <end position="229"/>
    </location>
</feature>
<dbReference type="PANTHER" id="PTHR30472:SF25">
    <property type="entry name" value="ABC TRANSPORTER PERMEASE PROTEIN MJ0876-RELATED"/>
    <property type="match status" value="1"/>
</dbReference>
<dbReference type="STRING" id="1120964.GCA_001313265_00963"/>
<sequence>MISNLNHTKVQSQNLTLIGFGVVLIVVLLTSLSLGAYSIPFPQTLAILFDYIGLKLGTFEVQQANVLLQIRLPRIIMAVVVGGGLGIAGAALQGMFRNPLVEPGLIGVSSGAALFAVIFIVLVPVASSLAWIRPLGLPLFAFVGGLINVLAVYSLSKSQGRNDAATLILAGVAINALTGALIGLVLFFADDSALRNFTFWSLGDLAGANWSKIPVSMILISVPSILLLLNSRQLNALALGEQEAFHMGVNVQRVKIQLLLFSALIVGTGVSMAGMIGFIGLVVPHLIRILFGSDHRLVLPGSFLLGAILLNFADLISRIVVIPAEMPIGVITALIGAPFFIWLIFNLNKSKN</sequence>
<evidence type="ECO:0000256" key="4">
    <source>
        <dbReference type="ARBA" id="ARBA00022475"/>
    </source>
</evidence>
<keyword evidence="4" id="KW-1003">Cell membrane</keyword>
<evidence type="ECO:0000256" key="7">
    <source>
        <dbReference type="ARBA" id="ARBA00023136"/>
    </source>
</evidence>
<protein>
    <submittedName>
        <fullName evidence="9">Iron complex transport system permease protein</fullName>
    </submittedName>
</protein>
<dbReference type="FunFam" id="1.10.3470.10:FF:000001">
    <property type="entry name" value="Vitamin B12 ABC transporter permease BtuC"/>
    <property type="match status" value="1"/>
</dbReference>
<comment type="similarity">
    <text evidence="2">Belongs to the binding-protein-dependent transport system permease family. FecCD subfamily.</text>
</comment>
<comment type="subcellular location">
    <subcellularLocation>
        <location evidence="1">Cell membrane</location>
        <topology evidence="1">Multi-pass membrane protein</topology>
    </subcellularLocation>
</comment>
<dbReference type="PANTHER" id="PTHR30472">
    <property type="entry name" value="FERRIC ENTEROBACTIN TRANSPORT SYSTEM PERMEASE PROTEIN"/>
    <property type="match status" value="1"/>
</dbReference>
<evidence type="ECO:0000313" key="10">
    <source>
        <dbReference type="Proteomes" id="UP000236736"/>
    </source>
</evidence>
<evidence type="ECO:0000256" key="1">
    <source>
        <dbReference type="ARBA" id="ARBA00004651"/>
    </source>
</evidence>
<proteinExistence type="inferred from homology"/>
<keyword evidence="7 8" id="KW-0472">Membrane</keyword>
<dbReference type="AlphaFoldDB" id="A0A1H5SSQ5"/>
<dbReference type="CDD" id="cd06550">
    <property type="entry name" value="TM_ABC_iron-siderophores_like"/>
    <property type="match status" value="1"/>
</dbReference>
<organism evidence="9 10">
    <name type="scientific">Algoriphagus boritolerans DSM 17298 = JCM 18970</name>
    <dbReference type="NCBI Taxonomy" id="1120964"/>
    <lineage>
        <taxon>Bacteria</taxon>
        <taxon>Pseudomonadati</taxon>
        <taxon>Bacteroidota</taxon>
        <taxon>Cytophagia</taxon>
        <taxon>Cytophagales</taxon>
        <taxon>Cyclobacteriaceae</taxon>
        <taxon>Algoriphagus</taxon>
    </lineage>
</organism>
<feature type="transmembrane region" description="Helical" evidence="8">
    <location>
        <begin position="75"/>
        <end position="92"/>
    </location>
</feature>
<keyword evidence="5 8" id="KW-0812">Transmembrane</keyword>
<dbReference type="GO" id="GO:0033214">
    <property type="term" value="P:siderophore-iron import into cell"/>
    <property type="evidence" value="ECO:0007669"/>
    <property type="project" value="TreeGrafter"/>
</dbReference>
<name>A0A1H5SSQ5_9BACT</name>
<keyword evidence="10" id="KW-1185">Reference proteome</keyword>
<dbReference type="SUPFAM" id="SSF81345">
    <property type="entry name" value="ABC transporter involved in vitamin B12 uptake, BtuC"/>
    <property type="match status" value="1"/>
</dbReference>
<dbReference type="GO" id="GO:0005886">
    <property type="term" value="C:plasma membrane"/>
    <property type="evidence" value="ECO:0007669"/>
    <property type="project" value="UniProtKB-SubCell"/>
</dbReference>